<dbReference type="EMBL" id="VDMB01000002">
    <property type="protein sequence ID" value="TYT75718.1"/>
    <property type="molecule type" value="Genomic_DNA"/>
</dbReference>
<organism evidence="2 3">
    <name type="scientific">Desulfobotulus mexicanus</name>
    <dbReference type="NCBI Taxonomy" id="2586642"/>
    <lineage>
        <taxon>Bacteria</taxon>
        <taxon>Pseudomonadati</taxon>
        <taxon>Thermodesulfobacteriota</taxon>
        <taxon>Desulfobacteria</taxon>
        <taxon>Desulfobacterales</taxon>
        <taxon>Desulfobacteraceae</taxon>
        <taxon>Desulfobotulus</taxon>
    </lineage>
</organism>
<dbReference type="Proteomes" id="UP000321899">
    <property type="component" value="Unassembled WGS sequence"/>
</dbReference>
<sequence length="66" mass="7342">MLQDVVKSKGDLTRKLEVQSRDEIGDMATGFNTFIEKIHEIVTDVISRAGLVNRSSGNATRSMDFL</sequence>
<gene>
    <name evidence="2" type="ORF">FIM25_02090</name>
</gene>
<reference evidence="2 3" key="1">
    <citation type="submission" date="2019-06" db="EMBL/GenBank/DDBJ databases">
        <title>Desulfobotulus mexicanus sp. nov., a novel sulfate-reducing bacterium isolated from the sediment of an alkaline crater lake in Mexico.</title>
        <authorList>
            <person name="Hirschler-Rea A."/>
        </authorList>
    </citation>
    <scope>NUCLEOTIDE SEQUENCE [LARGE SCALE GENOMIC DNA]</scope>
    <source>
        <strain evidence="2 3">PAR22N</strain>
    </source>
</reference>
<evidence type="ECO:0000313" key="3">
    <source>
        <dbReference type="Proteomes" id="UP000321899"/>
    </source>
</evidence>
<name>A0A5Q4VFH1_9BACT</name>
<feature type="domain" description="HAMP" evidence="1">
    <location>
        <begin position="8"/>
        <end position="43"/>
    </location>
</feature>
<protein>
    <recommendedName>
        <fullName evidence="1">HAMP domain-containing protein</fullName>
    </recommendedName>
</protein>
<dbReference type="CDD" id="cd06225">
    <property type="entry name" value="HAMP"/>
    <property type="match status" value="1"/>
</dbReference>
<proteinExistence type="predicted"/>
<accession>A0A5Q4VFH1</accession>
<dbReference type="AlphaFoldDB" id="A0A5Q4VFH1"/>
<dbReference type="Gene3D" id="1.10.287.950">
    <property type="entry name" value="Methyl-accepting chemotaxis protein"/>
    <property type="match status" value="1"/>
</dbReference>
<keyword evidence="3" id="KW-1185">Reference proteome</keyword>
<dbReference type="SUPFAM" id="SSF158472">
    <property type="entry name" value="HAMP domain-like"/>
    <property type="match status" value="1"/>
</dbReference>
<evidence type="ECO:0000313" key="2">
    <source>
        <dbReference type="EMBL" id="TYT75718.1"/>
    </source>
</evidence>
<dbReference type="GO" id="GO:0016020">
    <property type="term" value="C:membrane"/>
    <property type="evidence" value="ECO:0007669"/>
    <property type="project" value="InterPro"/>
</dbReference>
<dbReference type="GO" id="GO:0007165">
    <property type="term" value="P:signal transduction"/>
    <property type="evidence" value="ECO:0007669"/>
    <property type="project" value="InterPro"/>
</dbReference>
<dbReference type="InterPro" id="IPR003660">
    <property type="entry name" value="HAMP_dom"/>
</dbReference>
<comment type="caution">
    <text evidence="2">The sequence shown here is derived from an EMBL/GenBank/DDBJ whole genome shotgun (WGS) entry which is preliminary data.</text>
</comment>
<dbReference type="OrthoDB" id="5416186at2"/>
<dbReference type="Pfam" id="PF00672">
    <property type="entry name" value="HAMP"/>
    <property type="match status" value="1"/>
</dbReference>
<evidence type="ECO:0000259" key="1">
    <source>
        <dbReference type="PROSITE" id="PS50885"/>
    </source>
</evidence>
<dbReference type="PROSITE" id="PS50885">
    <property type="entry name" value="HAMP"/>
    <property type="match status" value="1"/>
</dbReference>